<keyword evidence="1" id="KW-0106">Calcium</keyword>
<dbReference type="PROSITE" id="PS50268">
    <property type="entry name" value="CADHERIN_2"/>
    <property type="match status" value="1"/>
</dbReference>
<dbReference type="InterPro" id="IPR002126">
    <property type="entry name" value="Cadherin-like_dom"/>
</dbReference>
<feature type="compositionally biased region" description="Acidic residues" evidence="2">
    <location>
        <begin position="496"/>
        <end position="518"/>
    </location>
</feature>
<dbReference type="GO" id="GO:0005509">
    <property type="term" value="F:calcium ion binding"/>
    <property type="evidence" value="ECO:0007669"/>
    <property type="project" value="UniProtKB-UniRule"/>
</dbReference>
<proteinExistence type="predicted"/>
<keyword evidence="3" id="KW-0812">Transmembrane</keyword>
<reference evidence="5 6" key="1">
    <citation type="journal article" date="2017" name="PLoS Biol.">
        <title>The sea cucumber genome provides insights into morphological evolution and visceral regeneration.</title>
        <authorList>
            <person name="Zhang X."/>
            <person name="Sun L."/>
            <person name="Yuan J."/>
            <person name="Sun Y."/>
            <person name="Gao Y."/>
            <person name="Zhang L."/>
            <person name="Li S."/>
            <person name="Dai H."/>
            <person name="Hamel J.F."/>
            <person name="Liu C."/>
            <person name="Yu Y."/>
            <person name="Liu S."/>
            <person name="Lin W."/>
            <person name="Guo K."/>
            <person name="Jin S."/>
            <person name="Xu P."/>
            <person name="Storey K.B."/>
            <person name="Huan P."/>
            <person name="Zhang T."/>
            <person name="Zhou Y."/>
            <person name="Zhang J."/>
            <person name="Lin C."/>
            <person name="Li X."/>
            <person name="Xing L."/>
            <person name="Huo D."/>
            <person name="Sun M."/>
            <person name="Wang L."/>
            <person name="Mercier A."/>
            <person name="Li F."/>
            <person name="Yang H."/>
            <person name="Xiang J."/>
        </authorList>
    </citation>
    <scope>NUCLEOTIDE SEQUENCE [LARGE SCALE GENOMIC DNA]</scope>
    <source>
        <strain evidence="5">Shaxun</strain>
        <tissue evidence="5">Muscle</tissue>
    </source>
</reference>
<evidence type="ECO:0000313" key="5">
    <source>
        <dbReference type="EMBL" id="PIK41821.1"/>
    </source>
</evidence>
<evidence type="ECO:0000256" key="3">
    <source>
        <dbReference type="SAM" id="Phobius"/>
    </source>
</evidence>
<evidence type="ECO:0000256" key="1">
    <source>
        <dbReference type="PROSITE-ProRule" id="PRU00043"/>
    </source>
</evidence>
<name>A0A2G8K1D2_STIJA</name>
<sequence>MLFEFDYEDDDVDTVNQDSSYSHDCSDPVCFDFLEFSTELGTIATNENAPANSVEILIIVTVTNREQPRLSESQIVTYIYSTEDGPVYFPEDIQNQSVTIAETAGFGNIIAPVGGTTETIYSVREEDGACSAHFRAEQASETILSLIALTTLDYDGDSQTEFVLMIAVAQPDDSCLSTSRRLRRETRIRQDATSTTTVHITIANMDDEPSSFQEFTVSRFFFRGIHISRAKDEKVYYLSVESGRVNDPTTDRNLVFGAGDNDLVEVSQAGEVFLKKYLVLDDRNPANVDVPVTVSDAAGMDDATLRLRVMSNEDIVIAEFDPEEDPHGENLLSKIQGCFPTGTKVLYEREDRSQSNSMSALWLYGVDLDEEDFMDRETFDSHWYGSCGEKEETGARWGVSQIAVFLLAVMIFIASLIMILYLLCSYQSLRSRHSEVIQVPIRSPTLLERIASQKRTSMYGSDVIATEKLCIHRKVNSMSCSQSGTLEVKDQRGGEDEGGEDGKEEDGIEEDVGDEDEKVDPYATFLHISKKSPEPKSAVSDTDDDDSKVDTLEGYDNHAFLQERQTPGPFWKTTPRGDHTR</sequence>
<keyword evidence="3" id="KW-0472">Membrane</keyword>
<evidence type="ECO:0000256" key="2">
    <source>
        <dbReference type="SAM" id="MobiDB-lite"/>
    </source>
</evidence>
<accession>A0A2G8K1D2</accession>
<evidence type="ECO:0000313" key="6">
    <source>
        <dbReference type="Proteomes" id="UP000230750"/>
    </source>
</evidence>
<gene>
    <name evidence="5" type="ORF">BSL78_21334</name>
</gene>
<comment type="caution">
    <text evidence="5">The sequence shown here is derived from an EMBL/GenBank/DDBJ whole genome shotgun (WGS) entry which is preliminary data.</text>
</comment>
<dbReference type="EMBL" id="MRZV01000986">
    <property type="protein sequence ID" value="PIK41821.1"/>
    <property type="molecule type" value="Genomic_DNA"/>
</dbReference>
<dbReference type="GO" id="GO:0016020">
    <property type="term" value="C:membrane"/>
    <property type="evidence" value="ECO:0007669"/>
    <property type="project" value="InterPro"/>
</dbReference>
<feature type="transmembrane region" description="Helical" evidence="3">
    <location>
        <begin position="402"/>
        <end position="424"/>
    </location>
</feature>
<feature type="domain" description="Cadherin" evidence="4">
    <location>
        <begin position="121"/>
        <end position="212"/>
    </location>
</feature>
<organism evidence="5 6">
    <name type="scientific">Stichopus japonicus</name>
    <name type="common">Sea cucumber</name>
    <dbReference type="NCBI Taxonomy" id="307972"/>
    <lineage>
        <taxon>Eukaryota</taxon>
        <taxon>Metazoa</taxon>
        <taxon>Echinodermata</taxon>
        <taxon>Eleutherozoa</taxon>
        <taxon>Echinozoa</taxon>
        <taxon>Holothuroidea</taxon>
        <taxon>Aspidochirotacea</taxon>
        <taxon>Aspidochirotida</taxon>
        <taxon>Stichopodidae</taxon>
        <taxon>Apostichopus</taxon>
    </lineage>
</organism>
<dbReference type="GO" id="GO:0007156">
    <property type="term" value="P:homophilic cell adhesion via plasma membrane adhesion molecules"/>
    <property type="evidence" value="ECO:0007669"/>
    <property type="project" value="InterPro"/>
</dbReference>
<dbReference type="AlphaFoldDB" id="A0A2G8K1D2"/>
<keyword evidence="6" id="KW-1185">Reference proteome</keyword>
<evidence type="ECO:0000259" key="4">
    <source>
        <dbReference type="PROSITE" id="PS50268"/>
    </source>
</evidence>
<protein>
    <recommendedName>
        <fullName evidence="4">Cadherin domain-containing protein</fullName>
    </recommendedName>
</protein>
<keyword evidence="3" id="KW-1133">Transmembrane helix</keyword>
<feature type="region of interest" description="Disordered" evidence="2">
    <location>
        <begin position="482"/>
        <end position="581"/>
    </location>
</feature>
<dbReference type="Proteomes" id="UP000230750">
    <property type="component" value="Unassembled WGS sequence"/>
</dbReference>